<gene>
    <name evidence="3" type="ORF">CYJ76_10155</name>
</gene>
<keyword evidence="2" id="KW-0472">Membrane</keyword>
<name>A0A2I1P8K7_9MICO</name>
<comment type="caution">
    <text evidence="3">The sequence shown here is derived from an EMBL/GenBank/DDBJ whole genome shotgun (WGS) entry which is preliminary data.</text>
</comment>
<protein>
    <recommendedName>
        <fullName evidence="5">Septum formation initiator</fullName>
    </recommendedName>
</protein>
<dbReference type="AlphaFoldDB" id="A0A2I1P8K7"/>
<feature type="compositionally biased region" description="Basic and acidic residues" evidence="1">
    <location>
        <begin position="202"/>
        <end position="212"/>
    </location>
</feature>
<dbReference type="InterPro" id="IPR007060">
    <property type="entry name" value="FtsL/DivIC"/>
</dbReference>
<keyword evidence="2" id="KW-1133">Transmembrane helix</keyword>
<organism evidence="3 4">
    <name type="scientific">Kytococcus schroeteri</name>
    <dbReference type="NCBI Taxonomy" id="138300"/>
    <lineage>
        <taxon>Bacteria</taxon>
        <taxon>Bacillati</taxon>
        <taxon>Actinomycetota</taxon>
        <taxon>Actinomycetes</taxon>
        <taxon>Micrococcales</taxon>
        <taxon>Kytococcaceae</taxon>
        <taxon>Kytococcus</taxon>
    </lineage>
</organism>
<dbReference type="Proteomes" id="UP000234206">
    <property type="component" value="Unassembled WGS sequence"/>
</dbReference>
<accession>A0A2I1P8K7</accession>
<feature type="compositionally biased region" description="Pro residues" evidence="1">
    <location>
        <begin position="153"/>
        <end position="166"/>
    </location>
</feature>
<evidence type="ECO:0000313" key="4">
    <source>
        <dbReference type="Proteomes" id="UP000234206"/>
    </source>
</evidence>
<evidence type="ECO:0008006" key="5">
    <source>
        <dbReference type="Google" id="ProtNLM"/>
    </source>
</evidence>
<evidence type="ECO:0000256" key="2">
    <source>
        <dbReference type="SAM" id="Phobius"/>
    </source>
</evidence>
<proteinExistence type="predicted"/>
<evidence type="ECO:0000313" key="3">
    <source>
        <dbReference type="EMBL" id="PKZ40953.1"/>
    </source>
</evidence>
<keyword evidence="4" id="KW-1185">Reference proteome</keyword>
<evidence type="ECO:0000256" key="1">
    <source>
        <dbReference type="SAM" id="MobiDB-lite"/>
    </source>
</evidence>
<keyword evidence="2" id="KW-0812">Transmembrane</keyword>
<dbReference type="OrthoDB" id="5187715at2"/>
<feature type="region of interest" description="Disordered" evidence="1">
    <location>
        <begin position="141"/>
        <end position="212"/>
    </location>
</feature>
<dbReference type="Pfam" id="PF04977">
    <property type="entry name" value="DivIC"/>
    <property type="match status" value="1"/>
</dbReference>
<sequence length="212" mass="22929">MAPGHPRTPRRAPGSARRGAQVALMGATPWRGVALLVTVLLAAWIAVPPFAGWWTQRAEIRQTLQESVQEKDRTRELMAQRDELRDDEHLRQLARTRLDYAEPGEKRYHVLTDGEVAQAGHDAGSGGRAAWYEQVWGSVEQSAQGVSVEPQPAEEPAPEPGSPAPSDPVREVEQPVPDGVPSLITEDGFDPADIPASDLQGGEEKPAAEGAQ</sequence>
<reference evidence="3 4" key="1">
    <citation type="submission" date="2017-12" db="EMBL/GenBank/DDBJ databases">
        <title>Phylogenetic diversity of female urinary microbiome.</title>
        <authorList>
            <person name="Thomas-White K."/>
            <person name="Wolfe A.J."/>
        </authorList>
    </citation>
    <scope>NUCLEOTIDE SEQUENCE [LARGE SCALE GENOMIC DNA]</scope>
    <source>
        <strain evidence="3 4">UMB1298</strain>
    </source>
</reference>
<feature type="transmembrane region" description="Helical" evidence="2">
    <location>
        <begin position="33"/>
        <end position="54"/>
    </location>
</feature>
<dbReference type="EMBL" id="PKIZ01000022">
    <property type="protein sequence ID" value="PKZ40953.1"/>
    <property type="molecule type" value="Genomic_DNA"/>
</dbReference>